<dbReference type="NCBIfam" id="TIGR04256">
    <property type="entry name" value="GxxExxY"/>
    <property type="match status" value="1"/>
</dbReference>
<sequence>MGMTKDPQTYQIIGAAMEVHKNLGKGFLEHVYHEALSIELNTAHIPFEHEVMLSIYYKNQLLEKKYYADFICFQNIIVELKAVNKLEPAHTAQTLNYLKATKFKKGLILNFGAKSLEYKRVIL</sequence>
<proteinExistence type="predicted"/>
<name>A0ABM7VCF0_9BACT</name>
<gene>
    <name evidence="1" type="ORF">PEPS_08980</name>
</gene>
<organism evidence="1 2">
    <name type="scientific">Persicobacter psychrovividus</name>
    <dbReference type="NCBI Taxonomy" id="387638"/>
    <lineage>
        <taxon>Bacteria</taxon>
        <taxon>Pseudomonadati</taxon>
        <taxon>Bacteroidota</taxon>
        <taxon>Cytophagia</taxon>
        <taxon>Cytophagales</taxon>
        <taxon>Persicobacteraceae</taxon>
        <taxon>Persicobacter</taxon>
    </lineage>
</organism>
<keyword evidence="2" id="KW-1185">Reference proteome</keyword>
<evidence type="ECO:0000313" key="2">
    <source>
        <dbReference type="Proteomes" id="UP001354989"/>
    </source>
</evidence>
<protein>
    <recommendedName>
        <fullName evidence="3">GxxExxY protein</fullName>
    </recommendedName>
</protein>
<evidence type="ECO:0008006" key="3">
    <source>
        <dbReference type="Google" id="ProtNLM"/>
    </source>
</evidence>
<dbReference type="InterPro" id="IPR026350">
    <property type="entry name" value="GxxExxY"/>
</dbReference>
<accession>A0ABM7VCF0</accession>
<reference evidence="1 2" key="1">
    <citation type="submission" date="2021-12" db="EMBL/GenBank/DDBJ databases">
        <title>Genome sequencing of bacteria with rrn-lacking chromosome and rrn-plasmid.</title>
        <authorList>
            <person name="Anda M."/>
            <person name="Iwasaki W."/>
        </authorList>
    </citation>
    <scope>NUCLEOTIDE SEQUENCE [LARGE SCALE GENOMIC DNA]</scope>
    <source>
        <strain evidence="1 2">NBRC 101262</strain>
    </source>
</reference>
<dbReference type="Proteomes" id="UP001354989">
    <property type="component" value="Chromosome"/>
</dbReference>
<evidence type="ECO:0000313" key="1">
    <source>
        <dbReference type="EMBL" id="BDC98617.1"/>
    </source>
</evidence>
<dbReference type="EMBL" id="AP025292">
    <property type="protein sequence ID" value="BDC98617.1"/>
    <property type="molecule type" value="Genomic_DNA"/>
</dbReference>
<dbReference type="Pfam" id="PF13366">
    <property type="entry name" value="PDDEXK_3"/>
    <property type="match status" value="1"/>
</dbReference>